<dbReference type="InterPro" id="IPR013096">
    <property type="entry name" value="Cupin_2"/>
</dbReference>
<name>A0A5S5CUS3_9ACTN</name>
<evidence type="ECO:0000256" key="1">
    <source>
        <dbReference type="SAM" id="MobiDB-lite"/>
    </source>
</evidence>
<dbReference type="RefSeq" id="WP_166533147.1">
    <property type="nucleotide sequence ID" value="NZ_VNHW01000006.1"/>
</dbReference>
<dbReference type="Gene3D" id="2.60.120.10">
    <property type="entry name" value="Jelly Rolls"/>
    <property type="match status" value="1"/>
</dbReference>
<evidence type="ECO:0000313" key="3">
    <source>
        <dbReference type="EMBL" id="TYP87473.1"/>
    </source>
</evidence>
<dbReference type="PANTHER" id="PTHR36440:SF1">
    <property type="entry name" value="PUTATIVE (AFU_ORTHOLOGUE AFUA_8G07350)-RELATED"/>
    <property type="match status" value="1"/>
</dbReference>
<organism evidence="3 4">
    <name type="scientific">Blastococcus xanthinilyticus</name>
    <dbReference type="NCBI Taxonomy" id="1564164"/>
    <lineage>
        <taxon>Bacteria</taxon>
        <taxon>Bacillati</taxon>
        <taxon>Actinomycetota</taxon>
        <taxon>Actinomycetes</taxon>
        <taxon>Geodermatophilales</taxon>
        <taxon>Geodermatophilaceae</taxon>
        <taxon>Blastococcus</taxon>
    </lineage>
</organism>
<keyword evidence="4" id="KW-1185">Reference proteome</keyword>
<dbReference type="PANTHER" id="PTHR36440">
    <property type="entry name" value="PUTATIVE (AFU_ORTHOLOGUE AFUA_8G07350)-RELATED"/>
    <property type="match status" value="1"/>
</dbReference>
<feature type="domain" description="Cupin type-2" evidence="2">
    <location>
        <begin position="59"/>
        <end position="127"/>
    </location>
</feature>
<dbReference type="Proteomes" id="UP000322499">
    <property type="component" value="Unassembled WGS sequence"/>
</dbReference>
<dbReference type="EMBL" id="VNHW01000006">
    <property type="protein sequence ID" value="TYP87473.1"/>
    <property type="molecule type" value="Genomic_DNA"/>
</dbReference>
<protein>
    <submittedName>
        <fullName evidence="3">Cupin domain-containing protein</fullName>
    </submittedName>
</protein>
<dbReference type="InterPro" id="IPR011051">
    <property type="entry name" value="RmlC_Cupin_sf"/>
</dbReference>
<evidence type="ECO:0000313" key="4">
    <source>
        <dbReference type="Proteomes" id="UP000322499"/>
    </source>
</evidence>
<proteinExistence type="predicted"/>
<dbReference type="AlphaFoldDB" id="A0A5S5CUS3"/>
<dbReference type="InterPro" id="IPR053146">
    <property type="entry name" value="QDO-like"/>
</dbReference>
<accession>A0A5S5CUS3</accession>
<comment type="caution">
    <text evidence="3">The sequence shown here is derived from an EMBL/GenBank/DDBJ whole genome shotgun (WGS) entry which is preliminary data.</text>
</comment>
<evidence type="ECO:0000259" key="2">
    <source>
        <dbReference type="Pfam" id="PF07883"/>
    </source>
</evidence>
<gene>
    <name evidence="3" type="ORF">BD833_10661</name>
</gene>
<reference evidence="3 4" key="1">
    <citation type="submission" date="2019-07" db="EMBL/GenBank/DDBJ databases">
        <title>Genomic Encyclopedia of Archaeal and Bacterial Type Strains, Phase II (KMG-II): from individual species to whole genera.</title>
        <authorList>
            <person name="Goeker M."/>
        </authorList>
    </citation>
    <scope>NUCLEOTIDE SEQUENCE [LARGE SCALE GENOMIC DNA]</scope>
    <source>
        <strain evidence="3 4">DSM 46842</strain>
    </source>
</reference>
<sequence length="171" mass="18993">MSFFPPPETYPPDRHAGPPKASARWRRAGSPPDLVTGRGSCEYLATGAGTRGDYGLYRWNMGPEPSGPVPHVHRTISESFFVLDGVVRIHDGRTWSEARPGDFAFVPEGGIHGFRNESGEPASMLILFSPGAPRERYFEGLAHLAHGGQRPTDEEMAEFYARHDTWWVDDV</sequence>
<dbReference type="SUPFAM" id="SSF51182">
    <property type="entry name" value="RmlC-like cupins"/>
    <property type="match status" value="1"/>
</dbReference>
<feature type="compositionally biased region" description="Pro residues" evidence="1">
    <location>
        <begin position="1"/>
        <end position="10"/>
    </location>
</feature>
<feature type="region of interest" description="Disordered" evidence="1">
    <location>
        <begin position="1"/>
        <end position="32"/>
    </location>
</feature>
<dbReference type="Pfam" id="PF07883">
    <property type="entry name" value="Cupin_2"/>
    <property type="match status" value="1"/>
</dbReference>
<dbReference type="InterPro" id="IPR014710">
    <property type="entry name" value="RmlC-like_jellyroll"/>
</dbReference>